<keyword evidence="2" id="KW-0858">Xylan degradation</keyword>
<evidence type="ECO:0000259" key="1">
    <source>
        <dbReference type="Pfam" id="PF02057"/>
    </source>
</evidence>
<evidence type="ECO:0000313" key="2">
    <source>
        <dbReference type="EMBL" id="RLJ77565.1"/>
    </source>
</evidence>
<dbReference type="PANTHER" id="PTHR42767">
    <property type="entry name" value="ENDO-BETA-1,6-GALACTANASE"/>
    <property type="match status" value="1"/>
</dbReference>
<feature type="domain" description="Glycosyl hydrolase family 59 catalytic" evidence="1">
    <location>
        <begin position="107"/>
        <end position="276"/>
    </location>
</feature>
<dbReference type="Gene3D" id="3.20.20.80">
    <property type="entry name" value="Glycosidases"/>
    <property type="match status" value="1"/>
</dbReference>
<dbReference type="PROSITE" id="PS51257">
    <property type="entry name" value="PROKAR_LIPOPROTEIN"/>
    <property type="match status" value="1"/>
</dbReference>
<dbReference type="SUPFAM" id="SSF51011">
    <property type="entry name" value="Glycosyl hydrolase domain"/>
    <property type="match status" value="1"/>
</dbReference>
<reference evidence="3 5" key="2">
    <citation type="submission" date="2019-03" db="EMBL/GenBank/DDBJ databases">
        <authorList>
            <person name="He R.-H."/>
        </authorList>
    </citation>
    <scope>NUCLEOTIDE SEQUENCE [LARGE SCALE GENOMIC DNA]</scope>
    <source>
        <strain evidence="3 5">DSM 19624</strain>
    </source>
</reference>
<dbReference type="OrthoDB" id="9806701at2"/>
<dbReference type="Proteomes" id="UP000297429">
    <property type="component" value="Unassembled WGS sequence"/>
</dbReference>
<keyword evidence="2" id="KW-0326">Glycosidase</keyword>
<organism evidence="2 4">
    <name type="scientific">Pedobacter alluvionis</name>
    <dbReference type="NCBI Taxonomy" id="475253"/>
    <lineage>
        <taxon>Bacteria</taxon>
        <taxon>Pseudomonadati</taxon>
        <taxon>Bacteroidota</taxon>
        <taxon>Sphingobacteriia</taxon>
        <taxon>Sphingobacteriales</taxon>
        <taxon>Sphingobacteriaceae</taxon>
        <taxon>Pedobacter</taxon>
    </lineage>
</organism>
<keyword evidence="2" id="KW-0119">Carbohydrate metabolism</keyword>
<dbReference type="Pfam" id="PF02057">
    <property type="entry name" value="Glyco_hydro_59"/>
    <property type="match status" value="1"/>
</dbReference>
<comment type="caution">
    <text evidence="2">The sequence shown here is derived from an EMBL/GenBank/DDBJ whole genome shotgun (WGS) entry which is preliminary data.</text>
</comment>
<dbReference type="InterPro" id="IPR017853">
    <property type="entry name" value="GH"/>
</dbReference>
<keyword evidence="5" id="KW-1185">Reference proteome</keyword>
<evidence type="ECO:0000313" key="3">
    <source>
        <dbReference type="EMBL" id="TFB33225.1"/>
    </source>
</evidence>
<dbReference type="GO" id="GO:0045493">
    <property type="term" value="P:xylan catabolic process"/>
    <property type="evidence" value="ECO:0007669"/>
    <property type="project" value="UniProtKB-KW"/>
</dbReference>
<dbReference type="InterPro" id="IPR049161">
    <property type="entry name" value="GH59_cat"/>
</dbReference>
<sequence>MKFKICVIAITLFLLQGCAKEKQQIEEKKEKQQIEEDIEPQLKGAASIDGNTYYQTIDGLGFSSAWCGTLTTAKNDALYNTLGFSLLRVRFDQNNAWTDETNNAAAAHARGAKVLGCPWKIPTAYRSGNTIPSNQYVNFCNWLGSAASAIKCDFVSIKNEPDGSSEDGNLDGSQIRDIIKAGGSNIGKPIVCADAINFNDTYTDPTLNDATAAAKISYVSGHLYGGGNYVHQNALNKGKRIWMTEYYVENSRDNMDNCLVLAKNINDCMNNQFSAYYFWWVNDNDASVNLVNQSGAIYKAGYTGGQFAKWIRPGKQRIACTYNPTPNIYLTAYRGGGLVIVAVNTGTTAVSQSFSVANVSGVASLNIHRTSSNENMSSIGSVAVSGNGFTYTLPAKSITTFHQF</sequence>
<dbReference type="GO" id="GO:0004553">
    <property type="term" value="F:hydrolase activity, hydrolyzing O-glycosyl compounds"/>
    <property type="evidence" value="ECO:0007669"/>
    <property type="project" value="InterPro"/>
</dbReference>
<gene>
    <name evidence="2" type="ORF">BCL90_2659</name>
    <name evidence="3" type="ORF">E3V97_04050</name>
</gene>
<dbReference type="Proteomes" id="UP000273898">
    <property type="component" value="Unassembled WGS sequence"/>
</dbReference>
<protein>
    <submittedName>
        <fullName evidence="2">Glucuronoarabinoxylan endo-1,4-beta-xylanase</fullName>
    </submittedName>
</protein>
<dbReference type="InterPro" id="IPR013780">
    <property type="entry name" value="Glyco_hydro_b"/>
</dbReference>
<dbReference type="InterPro" id="IPR039743">
    <property type="entry name" value="6GAL/EXGAL"/>
</dbReference>
<keyword evidence="2" id="KW-0624">Polysaccharide degradation</keyword>
<dbReference type="EMBL" id="SOPX01000001">
    <property type="protein sequence ID" value="TFB33225.1"/>
    <property type="molecule type" value="Genomic_DNA"/>
</dbReference>
<name>A0A497Y6X3_9SPHI</name>
<accession>A0A497Y6X3</accession>
<dbReference type="RefSeq" id="WP_121284314.1">
    <property type="nucleotide sequence ID" value="NZ_RCCK01000011.1"/>
</dbReference>
<dbReference type="PANTHER" id="PTHR42767:SF1">
    <property type="entry name" value="ENDO-BETA-1,6-GALACTANASE-LIKE DOMAIN-CONTAINING PROTEIN"/>
    <property type="match status" value="1"/>
</dbReference>
<dbReference type="AlphaFoldDB" id="A0A497Y6X3"/>
<proteinExistence type="predicted"/>
<keyword evidence="2" id="KW-0378">Hydrolase</keyword>
<dbReference type="SUPFAM" id="SSF51445">
    <property type="entry name" value="(Trans)glycosidases"/>
    <property type="match status" value="1"/>
</dbReference>
<dbReference type="EMBL" id="RCCK01000011">
    <property type="protein sequence ID" value="RLJ77565.1"/>
    <property type="molecule type" value="Genomic_DNA"/>
</dbReference>
<dbReference type="Gene3D" id="2.60.40.1180">
    <property type="entry name" value="Golgi alpha-mannosidase II"/>
    <property type="match status" value="1"/>
</dbReference>
<evidence type="ECO:0000313" key="5">
    <source>
        <dbReference type="Proteomes" id="UP000297429"/>
    </source>
</evidence>
<evidence type="ECO:0000313" key="4">
    <source>
        <dbReference type="Proteomes" id="UP000273898"/>
    </source>
</evidence>
<reference evidence="2 4" key="1">
    <citation type="submission" date="2018-10" db="EMBL/GenBank/DDBJ databases">
        <title>Genomic Encyclopedia of Archaeal and Bacterial Type Strains, Phase II (KMG-II): from individual species to whole genera.</title>
        <authorList>
            <person name="Goeker M."/>
        </authorList>
    </citation>
    <scope>NUCLEOTIDE SEQUENCE [LARGE SCALE GENOMIC DNA]</scope>
    <source>
        <strain evidence="2 4">DSM 19624</strain>
    </source>
</reference>